<dbReference type="Pfam" id="PF13545">
    <property type="entry name" value="HTH_Crp_2"/>
    <property type="match status" value="1"/>
</dbReference>
<evidence type="ECO:0000313" key="2">
    <source>
        <dbReference type="EMBL" id="PZX52871.1"/>
    </source>
</evidence>
<dbReference type="InterPro" id="IPR036390">
    <property type="entry name" value="WH_DNA-bd_sf"/>
</dbReference>
<dbReference type="AlphaFoldDB" id="A0A2W7QY50"/>
<dbReference type="Proteomes" id="UP000249538">
    <property type="component" value="Unassembled WGS sequence"/>
</dbReference>
<dbReference type="GO" id="GO:0003677">
    <property type="term" value="F:DNA binding"/>
    <property type="evidence" value="ECO:0007669"/>
    <property type="project" value="InterPro"/>
</dbReference>
<proteinExistence type="predicted"/>
<reference evidence="2 3" key="1">
    <citation type="submission" date="2018-06" db="EMBL/GenBank/DDBJ databases">
        <title>Genomic Encyclopedia of Archaeal and Bacterial Type Strains, Phase II (KMG-II): from individual species to whole genera.</title>
        <authorList>
            <person name="Goeker M."/>
        </authorList>
    </citation>
    <scope>NUCLEOTIDE SEQUENCE [LARGE SCALE GENOMIC DNA]</scope>
    <source>
        <strain evidence="2 3">DSM 18774</strain>
    </source>
</reference>
<dbReference type="GO" id="GO:0006355">
    <property type="term" value="P:regulation of DNA-templated transcription"/>
    <property type="evidence" value="ECO:0007669"/>
    <property type="project" value="InterPro"/>
</dbReference>
<dbReference type="EMBL" id="QKZS01000007">
    <property type="protein sequence ID" value="PZX52871.1"/>
    <property type="molecule type" value="Genomic_DNA"/>
</dbReference>
<dbReference type="InterPro" id="IPR012318">
    <property type="entry name" value="HTH_CRP"/>
</dbReference>
<evidence type="ECO:0000259" key="1">
    <source>
        <dbReference type="Pfam" id="PF13545"/>
    </source>
</evidence>
<dbReference type="SUPFAM" id="SSF46785">
    <property type="entry name" value="Winged helix' DNA-binding domain"/>
    <property type="match status" value="1"/>
</dbReference>
<feature type="domain" description="HTH crp-type" evidence="1">
    <location>
        <begin position="158"/>
        <end position="234"/>
    </location>
</feature>
<dbReference type="Gene3D" id="2.60.120.10">
    <property type="entry name" value="Jelly Rolls"/>
    <property type="match status" value="1"/>
</dbReference>
<sequence>MALTTLVDVSLRLMPDCRNCGVSEGRLCTALRHRATSVLPLLPEAETLIPGGGPVDVSLRGGRFGVLHSGLLLRCGGEFGGMELVLPGEALTEAFSASCEVRVTAVVPSKVCWFDIHDVEAAALRDARLSCALLDASTVNSAARQRFARLRTVGSVEERVAKLLVTLVGCIGERDAMGRLRLTVACRREDIAVLLGTTVAALDEAKLSLAEQGLIVLHEDSCIELCDLAGLEDLADMSAGLQAAPPSARVPRPGAAEPGYLNTLRVRM</sequence>
<name>A0A2W7QY50_9RHOB</name>
<dbReference type="InterPro" id="IPR014710">
    <property type="entry name" value="RmlC-like_jellyroll"/>
</dbReference>
<comment type="caution">
    <text evidence="2">The sequence shown here is derived from an EMBL/GenBank/DDBJ whole genome shotgun (WGS) entry which is preliminary data.</text>
</comment>
<accession>A0A2W7QY50</accession>
<protein>
    <submittedName>
        <fullName evidence="2">CRP-like cAMP-binding protein</fullName>
    </submittedName>
</protein>
<organism evidence="2 3">
    <name type="scientific">Cereibacter changlensis</name>
    <dbReference type="NCBI Taxonomy" id="402884"/>
    <lineage>
        <taxon>Bacteria</taxon>
        <taxon>Pseudomonadati</taxon>
        <taxon>Pseudomonadota</taxon>
        <taxon>Alphaproteobacteria</taxon>
        <taxon>Rhodobacterales</taxon>
        <taxon>Paracoccaceae</taxon>
        <taxon>Cereibacter</taxon>
    </lineage>
</organism>
<evidence type="ECO:0000313" key="3">
    <source>
        <dbReference type="Proteomes" id="UP000249538"/>
    </source>
</evidence>
<gene>
    <name evidence="2" type="ORF">LX76_02502</name>
</gene>